<dbReference type="InterPro" id="IPR013595">
    <property type="entry name" value="Pept_S33_TAP-like_C"/>
</dbReference>
<dbReference type="Pfam" id="PF00561">
    <property type="entry name" value="Abhydrolase_1"/>
    <property type="match status" value="1"/>
</dbReference>
<dbReference type="EMBL" id="JARJCN010000042">
    <property type="protein sequence ID" value="KAJ7083181.1"/>
    <property type="molecule type" value="Genomic_DNA"/>
</dbReference>
<organism evidence="5 6">
    <name type="scientific">Mycena belliarum</name>
    <dbReference type="NCBI Taxonomy" id="1033014"/>
    <lineage>
        <taxon>Eukaryota</taxon>
        <taxon>Fungi</taxon>
        <taxon>Dikarya</taxon>
        <taxon>Basidiomycota</taxon>
        <taxon>Agaricomycotina</taxon>
        <taxon>Agaricomycetes</taxon>
        <taxon>Agaricomycetidae</taxon>
        <taxon>Agaricales</taxon>
        <taxon>Marasmiineae</taxon>
        <taxon>Mycenaceae</taxon>
        <taxon>Mycena</taxon>
    </lineage>
</organism>
<evidence type="ECO:0000259" key="3">
    <source>
        <dbReference type="Pfam" id="PF00561"/>
    </source>
</evidence>
<accession>A0AAD6TY12</accession>
<dbReference type="InterPro" id="IPR029058">
    <property type="entry name" value="AB_hydrolase_fold"/>
</dbReference>
<evidence type="ECO:0000259" key="4">
    <source>
        <dbReference type="Pfam" id="PF08386"/>
    </source>
</evidence>
<evidence type="ECO:0000313" key="5">
    <source>
        <dbReference type="EMBL" id="KAJ7083181.1"/>
    </source>
</evidence>
<dbReference type="Gene3D" id="3.40.50.1820">
    <property type="entry name" value="alpha/beta hydrolase"/>
    <property type="match status" value="1"/>
</dbReference>
<feature type="domain" description="Peptidase S33 tripeptidyl aminopeptidase-like C-terminal" evidence="4">
    <location>
        <begin position="343"/>
        <end position="443"/>
    </location>
</feature>
<comment type="caution">
    <text evidence="5">The sequence shown here is derived from an EMBL/GenBank/DDBJ whole genome shotgun (WGS) entry which is preliminary data.</text>
</comment>
<keyword evidence="2" id="KW-0378">Hydrolase</keyword>
<dbReference type="InterPro" id="IPR051601">
    <property type="entry name" value="Serine_prot/Carboxylest_S33"/>
</dbReference>
<evidence type="ECO:0000313" key="6">
    <source>
        <dbReference type="Proteomes" id="UP001222325"/>
    </source>
</evidence>
<reference evidence="5" key="1">
    <citation type="submission" date="2023-03" db="EMBL/GenBank/DDBJ databases">
        <title>Massive genome expansion in bonnet fungi (Mycena s.s.) driven by repeated elements and novel gene families across ecological guilds.</title>
        <authorList>
            <consortium name="Lawrence Berkeley National Laboratory"/>
            <person name="Harder C.B."/>
            <person name="Miyauchi S."/>
            <person name="Viragh M."/>
            <person name="Kuo A."/>
            <person name="Thoen E."/>
            <person name="Andreopoulos B."/>
            <person name="Lu D."/>
            <person name="Skrede I."/>
            <person name="Drula E."/>
            <person name="Henrissat B."/>
            <person name="Morin E."/>
            <person name="Kohler A."/>
            <person name="Barry K."/>
            <person name="LaButti K."/>
            <person name="Morin E."/>
            <person name="Salamov A."/>
            <person name="Lipzen A."/>
            <person name="Mereny Z."/>
            <person name="Hegedus B."/>
            <person name="Baldrian P."/>
            <person name="Stursova M."/>
            <person name="Weitz H."/>
            <person name="Taylor A."/>
            <person name="Grigoriev I.V."/>
            <person name="Nagy L.G."/>
            <person name="Martin F."/>
            <person name="Kauserud H."/>
        </authorList>
    </citation>
    <scope>NUCLEOTIDE SEQUENCE</scope>
    <source>
        <strain evidence="5">CBHHK173m</strain>
    </source>
</reference>
<protein>
    <submittedName>
        <fullName evidence="5">TAP-like protein-domain-containing protein</fullName>
    </submittedName>
</protein>
<evidence type="ECO:0000256" key="2">
    <source>
        <dbReference type="ARBA" id="ARBA00022801"/>
    </source>
</evidence>
<evidence type="ECO:0000256" key="1">
    <source>
        <dbReference type="ARBA" id="ARBA00010088"/>
    </source>
</evidence>
<keyword evidence="6" id="KW-1185">Reference proteome</keyword>
<dbReference type="Proteomes" id="UP001222325">
    <property type="component" value="Unassembled WGS sequence"/>
</dbReference>
<gene>
    <name evidence="5" type="ORF">B0H15DRAFT_430824</name>
</gene>
<dbReference type="Pfam" id="PF08386">
    <property type="entry name" value="Abhydrolase_4"/>
    <property type="match status" value="1"/>
</dbReference>
<feature type="domain" description="AB hydrolase-1" evidence="3">
    <location>
        <begin position="18"/>
        <end position="178"/>
    </location>
</feature>
<dbReference type="SUPFAM" id="SSF53474">
    <property type="entry name" value="alpha/beta-Hydrolases"/>
    <property type="match status" value="1"/>
</dbReference>
<dbReference type="PANTHER" id="PTHR43248">
    <property type="entry name" value="2-SUCCINYL-6-HYDROXY-2,4-CYCLOHEXADIENE-1-CARBOXYLATE SYNTHASE"/>
    <property type="match status" value="1"/>
</dbReference>
<dbReference type="InterPro" id="IPR000073">
    <property type="entry name" value="AB_hydrolase_1"/>
</dbReference>
<dbReference type="AlphaFoldDB" id="A0AAD6TY12"/>
<name>A0AAD6TY12_9AGAR</name>
<dbReference type="PANTHER" id="PTHR43248:SF25">
    <property type="entry name" value="AB HYDROLASE-1 DOMAIN-CONTAINING PROTEIN-RELATED"/>
    <property type="match status" value="1"/>
</dbReference>
<proteinExistence type="inferred from homology"/>
<dbReference type="GO" id="GO:0016787">
    <property type="term" value="F:hydrolase activity"/>
    <property type="evidence" value="ECO:0007669"/>
    <property type="project" value="UniProtKB-KW"/>
</dbReference>
<sequence length="496" mass="53956">MVRIHSRVPHNSTDYRGPILINPGGPGGSGVDDVVERGAQISTIVGPEFDIIGFDPRGIARSTPRVSFFDTRAEREIWTSTGHLNKVSMNASSDALSRAWAQGILEGQLAGAHDDGSLRFINTDHTARDMLRIVQAHGSGKLQYWGFSYGTILGATFASMFPDNVGRVVLDGVADAENYFATEWSNNLLDTDKVWTAFVDGCVAAGSDGCALFSPTAGEISEKVNKLYASLRERPIPVRTNVSFGLVDYSMMRRVIFSSLYSPYAAFPRLARALADLAAGNATALFKIGKARTFECACDESPYRFEPVGEAGIAVRCNDGKRISGAYEDIVDHYRKLGETSTWADMWEHTRMSCMEWPDFPKDHFRGPFIANTSFPLLMVSTTADPVTPLWAARKMASGFTGAVVLAQDSPGHCSTSGPSICTQKYIRQYFLDGSLPAPGTVCPVIGSLFPADTVQATADAAQAVLGLSQEDRALFDAVRQLAMTSDFTFRFWLAL</sequence>
<comment type="similarity">
    <text evidence="1">Belongs to the peptidase S33 family.</text>
</comment>